<dbReference type="GO" id="GO:0000785">
    <property type="term" value="C:chromatin"/>
    <property type="evidence" value="ECO:0007669"/>
    <property type="project" value="TreeGrafter"/>
</dbReference>
<feature type="compositionally biased region" description="Polar residues" evidence="1">
    <location>
        <begin position="874"/>
        <end position="895"/>
    </location>
</feature>
<dbReference type="Pfam" id="PF02373">
    <property type="entry name" value="JmjC"/>
    <property type="match status" value="1"/>
</dbReference>
<feature type="domain" description="JmjN" evidence="2">
    <location>
        <begin position="146"/>
        <end position="187"/>
    </location>
</feature>
<dbReference type="SMART" id="SM00545">
    <property type="entry name" value="JmjN"/>
    <property type="match status" value="1"/>
</dbReference>
<dbReference type="Gene3D" id="2.60.120.650">
    <property type="entry name" value="Cupin"/>
    <property type="match status" value="1"/>
</dbReference>
<proteinExistence type="predicted"/>
<dbReference type="GO" id="GO:0005634">
    <property type="term" value="C:nucleus"/>
    <property type="evidence" value="ECO:0007669"/>
    <property type="project" value="TreeGrafter"/>
</dbReference>
<feature type="region of interest" description="Disordered" evidence="1">
    <location>
        <begin position="856"/>
        <end position="905"/>
    </location>
</feature>
<protein>
    <recommendedName>
        <fullName evidence="6">JmjC domain-containing protein</fullName>
    </recommendedName>
</protein>
<name>A0A6J5VV19_PRUAR</name>
<dbReference type="InterPro" id="IPR003349">
    <property type="entry name" value="JmjN"/>
</dbReference>
<accession>A0A6J5VV19</accession>
<evidence type="ECO:0008006" key="6">
    <source>
        <dbReference type="Google" id="ProtNLM"/>
    </source>
</evidence>
<dbReference type="SUPFAM" id="SSF51197">
    <property type="entry name" value="Clavaminate synthase-like"/>
    <property type="match status" value="1"/>
</dbReference>
<evidence type="ECO:0000313" key="5">
    <source>
        <dbReference type="Proteomes" id="UP000507222"/>
    </source>
</evidence>
<organism evidence="4 5">
    <name type="scientific">Prunus armeniaca</name>
    <name type="common">Apricot</name>
    <name type="synonym">Armeniaca vulgaris</name>
    <dbReference type="NCBI Taxonomy" id="36596"/>
    <lineage>
        <taxon>Eukaryota</taxon>
        <taxon>Viridiplantae</taxon>
        <taxon>Streptophyta</taxon>
        <taxon>Embryophyta</taxon>
        <taxon>Tracheophyta</taxon>
        <taxon>Spermatophyta</taxon>
        <taxon>Magnoliopsida</taxon>
        <taxon>eudicotyledons</taxon>
        <taxon>Gunneridae</taxon>
        <taxon>Pentapetalae</taxon>
        <taxon>rosids</taxon>
        <taxon>fabids</taxon>
        <taxon>Rosales</taxon>
        <taxon>Rosaceae</taxon>
        <taxon>Amygdaloideae</taxon>
        <taxon>Amygdaleae</taxon>
        <taxon>Prunus</taxon>
    </lineage>
</organism>
<dbReference type="PROSITE" id="PS51184">
    <property type="entry name" value="JMJC"/>
    <property type="match status" value="1"/>
</dbReference>
<evidence type="ECO:0000259" key="2">
    <source>
        <dbReference type="PROSITE" id="PS51183"/>
    </source>
</evidence>
<feature type="compositionally biased region" description="Low complexity" evidence="1">
    <location>
        <begin position="820"/>
        <end position="832"/>
    </location>
</feature>
<reference evidence="4 5" key="1">
    <citation type="submission" date="2020-05" db="EMBL/GenBank/DDBJ databases">
        <authorList>
            <person name="Campoy J."/>
            <person name="Schneeberger K."/>
            <person name="Spophaly S."/>
        </authorList>
    </citation>
    <scope>NUCLEOTIDE SEQUENCE [LARGE SCALE GENOMIC DNA]</scope>
    <source>
        <strain evidence="4">PruArmRojPasFocal</strain>
    </source>
</reference>
<feature type="region of interest" description="Disordered" evidence="1">
    <location>
        <begin position="690"/>
        <end position="709"/>
    </location>
</feature>
<sequence>MGTWAAKYRWLQNPSRAYLHCENMAFNSVPPGFASRTSFVLKRMEKVEETNGVNASKQEPIQMDSTSDLTDMDKLKRSLQHRPWILFDQSDYNSEEPESEQFDMDPPAKTCLPKGVTHGCPDCSDCLKVTGRWRPEDARIDVLEEAPVFHPTEEEFKDMLKYIATIRVRAEQYGICRIVPPPSWKPPCLIKEYPIWKRSTFSTHIQRIDGLRNQSSPSKMDGFYESTKKKRRRILRVGLDSGSTSSPGETGHSYVKGFEPEPGREFTLENFKRYAADFKSQYFRKSEVTGRQEKWVPSLENIEAEYKRITENPTEEIEVLCGDNLETKALGSGFPTVSKDSNPLATSDHTEYLASGWNLNNLPRLPGSLLSFESHDTCHILVPQARVGMCFSSFHWKVEEHHLYSLAYTHLGAPKIWYGVPGKYSVNFEAAMRSFFSESSSEQPELQNGLVKQLPPSTLKSQGIPVFRCIQSPGEFVLVLPGAYHSGFDCGFNFSETACVAPLDWLPHGQEAVELYREQGRKTSISHDKLLLGAAREAVRAQWDSLFRKNTSDHFLWKDAYGKDGILTHVFKSRLSSEAICRKYLCKSKQSRRMKSNFDVTSKKECSICLRDLHFSAAACPCSADRYSCLLHAKQLCSCAWSDKIFLYRHQIDHLYLLLEALEGKLDAVFKWGKDDLGLALHVHRPKNIGHVDGPTTNAQKTKQKESMSQDAFRAELKARMLQSIISSKLKANDHPSGTLDAATANVNDTNSVSSIQAKVKAHVLQSTILNEQKAKENTVGPTIIPNTTGNNAPSLPTEAMKGTNNTPLPPTEAIEETSDVSSVSTSETSSSDSEDLIPDLDFLFRGKEQAACPLEKGSVPGKLLKGGHPADNGASSNPLVSENQTSRKAGSQSGIVLLSDDSDG</sequence>
<dbReference type="GO" id="GO:0034647">
    <property type="term" value="F:histone H3K4me/H3K4me2/H3K4me3 demethylase activity"/>
    <property type="evidence" value="ECO:0007669"/>
    <property type="project" value="TreeGrafter"/>
</dbReference>
<evidence type="ECO:0000256" key="1">
    <source>
        <dbReference type="SAM" id="MobiDB-lite"/>
    </source>
</evidence>
<dbReference type="PROSITE" id="PS51183">
    <property type="entry name" value="JMJN"/>
    <property type="match status" value="1"/>
</dbReference>
<dbReference type="PANTHER" id="PTHR10694:SF54">
    <property type="entry name" value="INACTIVE LYSINE-SPECIFIC DEMETHYLASE JMJ19-RELATED"/>
    <property type="match status" value="1"/>
</dbReference>
<dbReference type="GO" id="GO:0010468">
    <property type="term" value="P:regulation of gene expression"/>
    <property type="evidence" value="ECO:0007669"/>
    <property type="project" value="TreeGrafter"/>
</dbReference>
<evidence type="ECO:0000259" key="3">
    <source>
        <dbReference type="PROSITE" id="PS51184"/>
    </source>
</evidence>
<evidence type="ECO:0000313" key="4">
    <source>
        <dbReference type="EMBL" id="CAB4291487.1"/>
    </source>
</evidence>
<dbReference type="Proteomes" id="UP000507222">
    <property type="component" value="Unassembled WGS sequence"/>
</dbReference>
<feature type="region of interest" description="Disordered" evidence="1">
    <location>
        <begin position="780"/>
        <end position="836"/>
    </location>
</feature>
<dbReference type="PANTHER" id="PTHR10694">
    <property type="entry name" value="LYSINE-SPECIFIC DEMETHYLASE"/>
    <property type="match status" value="1"/>
</dbReference>
<dbReference type="EMBL" id="CAEKDK010000008">
    <property type="protein sequence ID" value="CAB4291487.1"/>
    <property type="molecule type" value="Genomic_DNA"/>
</dbReference>
<feature type="region of interest" description="Disordered" evidence="1">
    <location>
        <begin position="239"/>
        <end position="259"/>
    </location>
</feature>
<dbReference type="Pfam" id="PF02375">
    <property type="entry name" value="JmjN"/>
    <property type="match status" value="1"/>
</dbReference>
<dbReference type="Pfam" id="PF02928">
    <property type="entry name" value="zf-C5HC2"/>
    <property type="match status" value="1"/>
</dbReference>
<dbReference type="InterPro" id="IPR004198">
    <property type="entry name" value="Znf_C5HC2"/>
</dbReference>
<dbReference type="AlphaFoldDB" id="A0A6J5VV19"/>
<dbReference type="SMART" id="SM00558">
    <property type="entry name" value="JmjC"/>
    <property type="match status" value="1"/>
</dbReference>
<feature type="domain" description="JmjC" evidence="3">
    <location>
        <begin position="351"/>
        <end position="517"/>
    </location>
</feature>
<dbReference type="InterPro" id="IPR003347">
    <property type="entry name" value="JmjC_dom"/>
</dbReference>
<feature type="compositionally biased region" description="Polar residues" evidence="1">
    <location>
        <begin position="785"/>
        <end position="795"/>
    </location>
</feature>
<gene>
    <name evidence="4" type="ORF">CURHAP_LOCUS51828</name>
</gene>